<dbReference type="EMBL" id="MFEG01000010">
    <property type="protein sequence ID" value="OGE76352.1"/>
    <property type="molecule type" value="Genomic_DNA"/>
</dbReference>
<reference evidence="2 3" key="1">
    <citation type="journal article" date="2016" name="Nat. Commun.">
        <title>Thousands of microbial genomes shed light on interconnected biogeochemical processes in an aquifer system.</title>
        <authorList>
            <person name="Anantharaman K."/>
            <person name="Brown C.T."/>
            <person name="Hug L.A."/>
            <person name="Sharon I."/>
            <person name="Castelle C.J."/>
            <person name="Probst A.J."/>
            <person name="Thomas B.C."/>
            <person name="Singh A."/>
            <person name="Wilkins M.J."/>
            <person name="Karaoz U."/>
            <person name="Brodie E.L."/>
            <person name="Williams K.H."/>
            <person name="Hubbard S.S."/>
            <person name="Banfield J.F."/>
        </authorList>
    </citation>
    <scope>NUCLEOTIDE SEQUENCE [LARGE SCALE GENOMIC DNA]</scope>
</reference>
<evidence type="ECO:0000313" key="3">
    <source>
        <dbReference type="Proteomes" id="UP000176547"/>
    </source>
</evidence>
<keyword evidence="1" id="KW-0812">Transmembrane</keyword>
<organism evidence="2 3">
    <name type="scientific">Candidatus Doudnabacteria bacterium RIFCSPHIGHO2_01_52_17</name>
    <dbReference type="NCBI Taxonomy" id="1817820"/>
    <lineage>
        <taxon>Bacteria</taxon>
        <taxon>Candidatus Doudnaibacteriota</taxon>
    </lineage>
</organism>
<dbReference type="AlphaFoldDB" id="A0A1F5NFN6"/>
<evidence type="ECO:0000256" key="1">
    <source>
        <dbReference type="SAM" id="Phobius"/>
    </source>
</evidence>
<comment type="caution">
    <text evidence="2">The sequence shown here is derived from an EMBL/GenBank/DDBJ whole genome shotgun (WGS) entry which is preliminary data.</text>
</comment>
<proteinExistence type="predicted"/>
<keyword evidence="1" id="KW-0472">Membrane</keyword>
<name>A0A1F5NFN6_9BACT</name>
<sequence length="72" mass="8665">MRWLREKITNLQNRPYEERVRLWKRTIFITGLLMVLGLLVSLKFRSTDLSESPAVQDVWNIFKNVKEFKPSQ</sequence>
<accession>A0A1F5NFN6</accession>
<gene>
    <name evidence="2" type="ORF">A3K06_01885</name>
</gene>
<keyword evidence="1" id="KW-1133">Transmembrane helix</keyword>
<evidence type="ECO:0000313" key="2">
    <source>
        <dbReference type="EMBL" id="OGE76352.1"/>
    </source>
</evidence>
<dbReference type="Proteomes" id="UP000176547">
    <property type="component" value="Unassembled WGS sequence"/>
</dbReference>
<protein>
    <submittedName>
        <fullName evidence="2">Uncharacterized protein</fullName>
    </submittedName>
</protein>
<feature type="transmembrane region" description="Helical" evidence="1">
    <location>
        <begin position="22"/>
        <end position="42"/>
    </location>
</feature>